<comment type="caution">
    <text evidence="9">The sequence shown here is derived from an EMBL/GenBank/DDBJ whole genome shotgun (WGS) entry which is preliminary data.</text>
</comment>
<keyword evidence="4" id="KW-0472">Membrane</keyword>
<keyword evidence="6" id="KW-0245">EGF-like domain</keyword>
<feature type="non-terminal residue" evidence="9">
    <location>
        <position position="759"/>
    </location>
</feature>
<dbReference type="PANTHER" id="PTHR13802:SF52">
    <property type="entry name" value="MUCIN-4"/>
    <property type="match status" value="1"/>
</dbReference>
<dbReference type="OrthoDB" id="5966313at2759"/>
<dbReference type="EMBL" id="LSMT01000545">
    <property type="protein sequence ID" value="PFX16461.1"/>
    <property type="molecule type" value="Genomic_DNA"/>
</dbReference>
<evidence type="ECO:0000256" key="6">
    <source>
        <dbReference type="PROSITE-ProRule" id="PRU00076"/>
    </source>
</evidence>
<keyword evidence="2" id="KW-0812">Transmembrane</keyword>
<name>A0A2B4RFS8_STYPI</name>
<dbReference type="Pfam" id="PF06119">
    <property type="entry name" value="NIDO"/>
    <property type="match status" value="1"/>
</dbReference>
<dbReference type="InterPro" id="IPR003886">
    <property type="entry name" value="NIDO_dom"/>
</dbReference>
<evidence type="ECO:0000256" key="1">
    <source>
        <dbReference type="ARBA" id="ARBA00004370"/>
    </source>
</evidence>
<evidence type="ECO:0000313" key="9">
    <source>
        <dbReference type="EMBL" id="PFX16461.1"/>
    </source>
</evidence>
<feature type="domain" description="VWFD" evidence="8">
    <location>
        <begin position="488"/>
        <end position="683"/>
    </location>
</feature>
<evidence type="ECO:0000256" key="4">
    <source>
        <dbReference type="ARBA" id="ARBA00023136"/>
    </source>
</evidence>
<dbReference type="InterPro" id="IPR001846">
    <property type="entry name" value="VWF_type-D"/>
</dbReference>
<dbReference type="PROSITE" id="PS51233">
    <property type="entry name" value="VWFD"/>
    <property type="match status" value="1"/>
</dbReference>
<reference evidence="10" key="1">
    <citation type="journal article" date="2017" name="bioRxiv">
        <title>Comparative analysis of the genomes of Stylophora pistillata and Acropora digitifera provides evidence for extensive differences between species of corals.</title>
        <authorList>
            <person name="Voolstra C.R."/>
            <person name="Li Y."/>
            <person name="Liew Y.J."/>
            <person name="Baumgarten S."/>
            <person name="Zoccola D."/>
            <person name="Flot J.-F."/>
            <person name="Tambutte S."/>
            <person name="Allemand D."/>
            <person name="Aranda M."/>
        </authorList>
    </citation>
    <scope>NUCLEOTIDE SEQUENCE [LARGE SCALE GENOMIC DNA]</scope>
</reference>
<evidence type="ECO:0000259" key="8">
    <source>
        <dbReference type="PROSITE" id="PS51233"/>
    </source>
</evidence>
<dbReference type="GO" id="GO:0007160">
    <property type="term" value="P:cell-matrix adhesion"/>
    <property type="evidence" value="ECO:0007669"/>
    <property type="project" value="InterPro"/>
</dbReference>
<protein>
    <submittedName>
        <fullName evidence="9">Sushi domain-containing protein 2</fullName>
    </submittedName>
</protein>
<dbReference type="SMART" id="SM00181">
    <property type="entry name" value="EGF"/>
    <property type="match status" value="2"/>
</dbReference>
<evidence type="ECO:0000256" key="5">
    <source>
        <dbReference type="ARBA" id="ARBA00023157"/>
    </source>
</evidence>
<dbReference type="Gene3D" id="2.10.25.10">
    <property type="entry name" value="Laminin"/>
    <property type="match status" value="2"/>
</dbReference>
<feature type="domain" description="EGF-like" evidence="7">
    <location>
        <begin position="73"/>
        <end position="113"/>
    </location>
</feature>
<evidence type="ECO:0000313" key="10">
    <source>
        <dbReference type="Proteomes" id="UP000225706"/>
    </source>
</evidence>
<dbReference type="PANTHER" id="PTHR13802">
    <property type="entry name" value="MUCIN 4-RELATED"/>
    <property type="match status" value="1"/>
</dbReference>
<keyword evidence="10" id="KW-1185">Reference proteome</keyword>
<comment type="caution">
    <text evidence="6">Lacks conserved residue(s) required for the propagation of feature annotation.</text>
</comment>
<keyword evidence="5" id="KW-1015">Disulfide bond</keyword>
<dbReference type="Proteomes" id="UP000225706">
    <property type="component" value="Unassembled WGS sequence"/>
</dbReference>
<keyword evidence="3" id="KW-1133">Transmembrane helix</keyword>
<evidence type="ECO:0000259" key="7">
    <source>
        <dbReference type="PROSITE" id="PS50026"/>
    </source>
</evidence>
<dbReference type="InterPro" id="IPR000742">
    <property type="entry name" value="EGF"/>
</dbReference>
<dbReference type="PROSITE" id="PS50026">
    <property type="entry name" value="EGF_3"/>
    <property type="match status" value="1"/>
</dbReference>
<comment type="subcellular location">
    <subcellularLocation>
        <location evidence="1">Membrane</location>
    </subcellularLocation>
</comment>
<dbReference type="AlphaFoldDB" id="A0A2B4RFS8"/>
<dbReference type="GO" id="GO:0016020">
    <property type="term" value="C:membrane"/>
    <property type="evidence" value="ECO:0007669"/>
    <property type="project" value="UniProtKB-SubCell"/>
</dbReference>
<proteinExistence type="predicted"/>
<evidence type="ECO:0000256" key="2">
    <source>
        <dbReference type="ARBA" id="ARBA00022692"/>
    </source>
</evidence>
<dbReference type="InterPro" id="IPR051495">
    <property type="entry name" value="Epithelial_Barrier/Signaling"/>
</dbReference>
<dbReference type="SMART" id="SM00216">
    <property type="entry name" value="VWD"/>
    <property type="match status" value="1"/>
</dbReference>
<dbReference type="InterPro" id="IPR056619">
    <property type="entry name" value="C8-3_MUC4"/>
</dbReference>
<sequence>MSVVTNGAVNNVIVILTLARTAEPVHWKETPIAVAVPLATMVETARQNGGTCSLHYDTYSCACPAGFNGTNCTIDPCYNTNPCENDGQCFVDDNHQFFCVCPIPKAYEGRNCSKPVDCFWNKMYPFGKEQNDTEMDVRLIRDELCTEIVYDYGIWFFDDKHYVLYICANGMIRFDVGYARHFPVPTFDTEEFPFRVPMLFPFWSKIDLFDSFCSSEQDCLSGNIDYENRSAVFYKVYMEDKGVMNASHILYKASKDVRENSDDPKFDSFTASWVLVVTWLRLRPEEELEGDAEEGVVVNANAFRSSASPGITSLTLGKENADKDGEYFFRLERRTGEDPETKCRKWSDWQETNLKPEISIVDNFIPGCPCTFDQALLTTSYFLTNFTAPFSTCFKSISDLPFNKVVDSSSANGFIFRKCCYSTFLEDSGALLTDSNDAGGLEVLYRNKPEDLMDDAEAKQACCVDSFSCQLYDDLRPTDNCGGFFILPRRWFWGDPHFKTLDDKNYTFNGVGEYTMVDGKDGKFKLQARTVLAPGNLSIATVFSAGAAQETGSSKVEVRIKSGGGVQMYINGALYSGLDSLTSVSKDIGGNLRAAKKNPGCVEVTFKSGSGVEFCEAKGMMSFVVTLGNEFLNNTKGLLGTYNNNPDDDFTLPNGNVLDPNSNSSTIHYDFGLNWQITANESLFTYGPNESVHTFANANFKPMFVEEIKWADNATEQAAKKACGDDAVCLFDAASTNDVSIGTNSKDVNVKLVKENEKL</sequence>
<gene>
    <name evidence="9" type="primary">SUSD2</name>
    <name evidence="9" type="ORF">AWC38_SpisGene19279</name>
</gene>
<dbReference type="CDD" id="cd00054">
    <property type="entry name" value="EGF_CA"/>
    <property type="match status" value="2"/>
</dbReference>
<evidence type="ECO:0000256" key="3">
    <source>
        <dbReference type="ARBA" id="ARBA00022989"/>
    </source>
</evidence>
<dbReference type="Pfam" id="PF00094">
    <property type="entry name" value="VWD"/>
    <property type="match status" value="1"/>
</dbReference>
<dbReference type="Pfam" id="PF23263">
    <property type="entry name" value="C8-3_MUC4"/>
    <property type="match status" value="1"/>
</dbReference>
<dbReference type="SUPFAM" id="SSF57196">
    <property type="entry name" value="EGF/Laminin"/>
    <property type="match status" value="1"/>
</dbReference>
<organism evidence="9 10">
    <name type="scientific">Stylophora pistillata</name>
    <name type="common">Smooth cauliflower coral</name>
    <dbReference type="NCBI Taxonomy" id="50429"/>
    <lineage>
        <taxon>Eukaryota</taxon>
        <taxon>Metazoa</taxon>
        <taxon>Cnidaria</taxon>
        <taxon>Anthozoa</taxon>
        <taxon>Hexacorallia</taxon>
        <taxon>Scleractinia</taxon>
        <taxon>Astrocoeniina</taxon>
        <taxon>Pocilloporidae</taxon>
        <taxon>Stylophora</taxon>
    </lineage>
</organism>
<accession>A0A2B4RFS8</accession>